<keyword evidence="1 2" id="KW-0732">Signal</keyword>
<sequence length="506" mass="52600">MGLVTVVAASVALVLSGCAGGGGTGGGSDTLTIAINGEPQSLDPAKNGGDFQQIVQWLSYEPLIRQQADGSFSPGLAESWEYVGDDNTTFELTLRADATFADGEPVTAESVVDTIEYYVATPGTLHSTIDALESVEAVDDDTVRITYSTPNPILPYVFSQMTNYGNVISPAGLKDAEKLGTATFGAGAYVLDAGATVSGDRYVFTPNENYWNPDAQNYDKVVVRVIPDAQTALSAIKTGQINVSTVTSQAQVSEAESSDIDVLTGKPLSIVVWLMDRDGRVDAAMADPRVRQALNYAVDREAIASALGDAYSPLTQYVAPGGIGHSTALEGAYAYDPAKAKELLAEAGVGDGFTLAFATNTDNRDAEVSQILVEQWAAIGVTAELTTYNNQPGEMFGAIADGKVAAITFALNADVTTQQALLTSASVFNPFGLTNDDVTAAYDTLSLAAGDDVASAAEAVNTALSDDAWFVPVVSVDSFLFAKGVSGLGELAANGALDILSWAPAS</sequence>
<accession>A0AAJ5W1D3</accession>
<dbReference type="InterPro" id="IPR039424">
    <property type="entry name" value="SBP_5"/>
</dbReference>
<dbReference type="EMBL" id="CP119321">
    <property type="protein sequence ID" value="WEK13448.1"/>
    <property type="molecule type" value="Genomic_DNA"/>
</dbReference>
<name>A0AAJ5W1D3_9MICO</name>
<dbReference type="PANTHER" id="PTHR30290:SF38">
    <property type="entry name" value="D,D-DIPEPTIDE-BINDING PERIPLASMIC PROTEIN DDPA-RELATED"/>
    <property type="match status" value="1"/>
</dbReference>
<feature type="chain" id="PRO_5042483540" evidence="2">
    <location>
        <begin position="20"/>
        <end position="506"/>
    </location>
</feature>
<dbReference type="SUPFAM" id="SSF53850">
    <property type="entry name" value="Periplasmic binding protein-like II"/>
    <property type="match status" value="1"/>
</dbReference>
<feature type="domain" description="Solute-binding protein family 5" evidence="3">
    <location>
        <begin position="72"/>
        <end position="422"/>
    </location>
</feature>
<evidence type="ECO:0000259" key="3">
    <source>
        <dbReference type="Pfam" id="PF00496"/>
    </source>
</evidence>
<dbReference type="AlphaFoldDB" id="A0AAJ5W1D3"/>
<evidence type="ECO:0000313" key="4">
    <source>
        <dbReference type="EMBL" id="WEK13448.1"/>
    </source>
</evidence>
<reference evidence="4" key="1">
    <citation type="submission" date="2023-03" db="EMBL/GenBank/DDBJ databases">
        <title>Andean soil-derived lignocellulolytic bacterial consortium as a source of novel taxa and putative plastic-active enzymes.</title>
        <authorList>
            <person name="Diaz-Garcia L."/>
            <person name="Chuvochina M."/>
            <person name="Feuerriegel G."/>
            <person name="Bunk B."/>
            <person name="Sproer C."/>
            <person name="Streit W.R."/>
            <person name="Rodriguez L.M."/>
            <person name="Overmann J."/>
            <person name="Jimenez D.J."/>
        </authorList>
    </citation>
    <scope>NUCLEOTIDE SEQUENCE</scope>
    <source>
        <strain evidence="4">MAG 4610</strain>
    </source>
</reference>
<organism evidence="4 5">
    <name type="scientific">Candidatus Microbacterium phytovorans</name>
    <dbReference type="NCBI Taxonomy" id="3121374"/>
    <lineage>
        <taxon>Bacteria</taxon>
        <taxon>Bacillati</taxon>
        <taxon>Actinomycetota</taxon>
        <taxon>Actinomycetes</taxon>
        <taxon>Micrococcales</taxon>
        <taxon>Microbacteriaceae</taxon>
        <taxon>Microbacterium</taxon>
    </lineage>
</organism>
<dbReference type="PANTHER" id="PTHR30290">
    <property type="entry name" value="PERIPLASMIC BINDING COMPONENT OF ABC TRANSPORTER"/>
    <property type="match status" value="1"/>
</dbReference>
<gene>
    <name evidence="4" type="ORF">P0Y48_13460</name>
</gene>
<dbReference type="Pfam" id="PF00496">
    <property type="entry name" value="SBP_bac_5"/>
    <property type="match status" value="1"/>
</dbReference>
<evidence type="ECO:0000256" key="1">
    <source>
        <dbReference type="ARBA" id="ARBA00022729"/>
    </source>
</evidence>
<feature type="signal peptide" evidence="2">
    <location>
        <begin position="1"/>
        <end position="19"/>
    </location>
</feature>
<dbReference type="Gene3D" id="3.40.190.10">
    <property type="entry name" value="Periplasmic binding protein-like II"/>
    <property type="match status" value="1"/>
</dbReference>
<dbReference type="GO" id="GO:0015833">
    <property type="term" value="P:peptide transport"/>
    <property type="evidence" value="ECO:0007669"/>
    <property type="project" value="TreeGrafter"/>
</dbReference>
<evidence type="ECO:0000256" key="2">
    <source>
        <dbReference type="SAM" id="SignalP"/>
    </source>
</evidence>
<protein>
    <submittedName>
        <fullName evidence="4">ABC transporter substrate-binding protein</fullName>
    </submittedName>
</protein>
<evidence type="ECO:0000313" key="5">
    <source>
        <dbReference type="Proteomes" id="UP001213972"/>
    </source>
</evidence>
<dbReference type="Proteomes" id="UP001213972">
    <property type="component" value="Chromosome"/>
</dbReference>
<proteinExistence type="predicted"/>
<dbReference type="GO" id="GO:1904680">
    <property type="term" value="F:peptide transmembrane transporter activity"/>
    <property type="evidence" value="ECO:0007669"/>
    <property type="project" value="TreeGrafter"/>
</dbReference>
<dbReference type="Gene3D" id="3.10.105.10">
    <property type="entry name" value="Dipeptide-binding Protein, Domain 3"/>
    <property type="match status" value="1"/>
</dbReference>
<dbReference type="InterPro" id="IPR000914">
    <property type="entry name" value="SBP_5_dom"/>
</dbReference>